<evidence type="ECO:0000256" key="6">
    <source>
        <dbReference type="ARBA" id="ARBA00034247"/>
    </source>
</evidence>
<dbReference type="Gene3D" id="3.30.70.270">
    <property type="match status" value="1"/>
</dbReference>
<evidence type="ECO:0000313" key="9">
    <source>
        <dbReference type="EMBL" id="PTE19535.1"/>
    </source>
</evidence>
<dbReference type="EMBL" id="PZKG01000233">
    <property type="protein sequence ID" value="PTE19535.1"/>
    <property type="molecule type" value="Genomic_DNA"/>
</dbReference>
<dbReference type="InterPro" id="IPR000160">
    <property type="entry name" value="GGDEF_dom"/>
</dbReference>
<evidence type="ECO:0000259" key="7">
    <source>
        <dbReference type="PROSITE" id="PS50046"/>
    </source>
</evidence>
<dbReference type="SUPFAM" id="SSF55073">
    <property type="entry name" value="Nucleotide cyclase"/>
    <property type="match status" value="1"/>
</dbReference>
<dbReference type="InterPro" id="IPR029016">
    <property type="entry name" value="GAF-like_dom_sf"/>
</dbReference>
<evidence type="ECO:0000256" key="2">
    <source>
        <dbReference type="ARBA" id="ARBA00022543"/>
    </source>
</evidence>
<protein>
    <recommendedName>
        <fullName evidence="1">diguanylate cyclase</fullName>
        <ecNumber evidence="1">2.7.7.65</ecNumber>
    </recommendedName>
</protein>
<organism evidence="9 10">
    <name type="scientific">Cereibacter changlensis JA139</name>
    <dbReference type="NCBI Taxonomy" id="1188249"/>
    <lineage>
        <taxon>Bacteria</taxon>
        <taxon>Pseudomonadati</taxon>
        <taxon>Pseudomonadota</taxon>
        <taxon>Alphaproteobacteria</taxon>
        <taxon>Rhodobacterales</taxon>
        <taxon>Paracoccaceae</taxon>
        <taxon>Cereibacter</taxon>
    </lineage>
</organism>
<dbReference type="GO" id="GO:0052621">
    <property type="term" value="F:diguanylate cyclase activity"/>
    <property type="evidence" value="ECO:0007669"/>
    <property type="project" value="UniProtKB-EC"/>
</dbReference>
<keyword evidence="3" id="KW-0716">Sensory transduction</keyword>
<dbReference type="SMART" id="SM00065">
    <property type="entry name" value="GAF"/>
    <property type="match status" value="1"/>
</dbReference>
<dbReference type="InterPro" id="IPR029787">
    <property type="entry name" value="Nucleotide_cyclase"/>
</dbReference>
<dbReference type="GO" id="GO:0005886">
    <property type="term" value="C:plasma membrane"/>
    <property type="evidence" value="ECO:0007669"/>
    <property type="project" value="TreeGrafter"/>
</dbReference>
<dbReference type="CDD" id="cd01949">
    <property type="entry name" value="GGDEF"/>
    <property type="match status" value="1"/>
</dbReference>
<dbReference type="InterPro" id="IPR001294">
    <property type="entry name" value="Phytochrome"/>
</dbReference>
<dbReference type="Pfam" id="PF00990">
    <property type="entry name" value="GGDEF"/>
    <property type="match status" value="1"/>
</dbReference>
<feature type="domain" description="Phytochrome chromophore attachment site" evidence="7">
    <location>
        <begin position="216"/>
        <end position="374"/>
    </location>
</feature>
<proteinExistence type="predicted"/>
<keyword evidence="4" id="KW-0157">Chromophore</keyword>
<evidence type="ECO:0000313" key="10">
    <source>
        <dbReference type="Proteomes" id="UP000241010"/>
    </source>
</evidence>
<dbReference type="PROSITE" id="PS50887">
    <property type="entry name" value="GGDEF"/>
    <property type="match status" value="1"/>
</dbReference>
<evidence type="ECO:0000259" key="8">
    <source>
        <dbReference type="PROSITE" id="PS50887"/>
    </source>
</evidence>
<reference evidence="9 10" key="1">
    <citation type="submission" date="2018-03" db="EMBL/GenBank/DDBJ databases">
        <title>Cereibacter changlensis.</title>
        <authorList>
            <person name="Meyer T.E."/>
            <person name="Miller S."/>
            <person name="Lodha T."/>
            <person name="Gandham S."/>
            <person name="Chintalapati S."/>
            <person name="Chintalapati V.R."/>
        </authorList>
    </citation>
    <scope>NUCLEOTIDE SEQUENCE [LARGE SCALE GENOMIC DNA]</scope>
    <source>
        <strain evidence="9 10">JA139</strain>
    </source>
</reference>
<dbReference type="PRINTS" id="PR01033">
    <property type="entry name" value="PHYTOCHROME"/>
</dbReference>
<comment type="caution">
    <text evidence="9">The sequence shown here is derived from an EMBL/GenBank/DDBJ whole genome shotgun (WGS) entry which is preliminary data.</text>
</comment>
<dbReference type="OrthoDB" id="489241at2"/>
<dbReference type="InterPro" id="IPR013654">
    <property type="entry name" value="PAS_2"/>
</dbReference>
<dbReference type="GO" id="GO:1902201">
    <property type="term" value="P:negative regulation of bacterial-type flagellum-dependent cell motility"/>
    <property type="evidence" value="ECO:0007669"/>
    <property type="project" value="TreeGrafter"/>
</dbReference>
<dbReference type="Pfam" id="PF01590">
    <property type="entry name" value="GAF"/>
    <property type="match status" value="1"/>
</dbReference>
<dbReference type="PROSITE" id="PS50046">
    <property type="entry name" value="PHYTOCHROME_2"/>
    <property type="match status" value="1"/>
</dbReference>
<dbReference type="Proteomes" id="UP000241010">
    <property type="component" value="Unassembled WGS sequence"/>
</dbReference>
<evidence type="ECO:0000256" key="3">
    <source>
        <dbReference type="ARBA" id="ARBA00022606"/>
    </source>
</evidence>
<dbReference type="InterPro" id="IPR003018">
    <property type="entry name" value="GAF"/>
</dbReference>
<accession>A0A2T4JNR4</accession>
<evidence type="ECO:0000256" key="5">
    <source>
        <dbReference type="ARBA" id="ARBA00023170"/>
    </source>
</evidence>
<dbReference type="InterPro" id="IPR035965">
    <property type="entry name" value="PAS-like_dom_sf"/>
</dbReference>
<keyword evidence="5" id="KW-0675">Receptor</keyword>
<keyword evidence="10" id="KW-1185">Reference proteome</keyword>
<dbReference type="GO" id="GO:0006355">
    <property type="term" value="P:regulation of DNA-templated transcription"/>
    <property type="evidence" value="ECO:0007669"/>
    <property type="project" value="InterPro"/>
</dbReference>
<gene>
    <name evidence="9" type="ORF">C5F48_22385</name>
</gene>
<dbReference type="InterPro" id="IPR043128">
    <property type="entry name" value="Rev_trsase/Diguanyl_cyclase"/>
</dbReference>
<keyword evidence="2" id="KW-0600">Photoreceptor protein</keyword>
<dbReference type="Gene3D" id="3.30.450.270">
    <property type="match status" value="1"/>
</dbReference>
<dbReference type="SMART" id="SM00267">
    <property type="entry name" value="GGDEF"/>
    <property type="match status" value="1"/>
</dbReference>
<name>A0A2T4JNR4_9RHOB</name>
<evidence type="ECO:0000256" key="1">
    <source>
        <dbReference type="ARBA" id="ARBA00012528"/>
    </source>
</evidence>
<feature type="domain" description="GGDEF" evidence="8">
    <location>
        <begin position="626"/>
        <end position="761"/>
    </location>
</feature>
<dbReference type="Pfam" id="PF00360">
    <property type="entry name" value="PHY"/>
    <property type="match status" value="1"/>
</dbReference>
<dbReference type="NCBIfam" id="TIGR00254">
    <property type="entry name" value="GGDEF"/>
    <property type="match status" value="1"/>
</dbReference>
<dbReference type="Gene3D" id="3.30.450.20">
    <property type="entry name" value="PAS domain"/>
    <property type="match status" value="1"/>
</dbReference>
<dbReference type="InterPro" id="IPR043150">
    <property type="entry name" value="Phytochrome_PHY_sf"/>
</dbReference>
<dbReference type="FunFam" id="3.30.70.270:FF:000001">
    <property type="entry name" value="Diguanylate cyclase domain protein"/>
    <property type="match status" value="1"/>
</dbReference>
<dbReference type="SUPFAM" id="SSF55781">
    <property type="entry name" value="GAF domain-like"/>
    <property type="match status" value="2"/>
</dbReference>
<sequence>MDGCGLRSKLSMREYCRFRVPRPYIFRQFLQTLLCPVRTSSTHRIKARPAILIAVGNGAEGRQVVQPARASAATQGRKPMQDTVKRDLCAREPIHVPGSIQTHGLLMVLDAGSGQVLQMAGDPRTLLGGKTGDALEEQLQGEVAALLRNHSRDFSGSPAYLGEVRVGTEGKPLTVTGHRVEGHLVIEIEPSGPVSPVAVVLSFVREAVERMTQREGLEDASHSIAADVRAISGFDRVMVYQFLKDGSGCVIAEQKLEDLPSFLHHRYPASDIPRQARELYIRNPIRVIPDVTYQPAPLVPAIRPGADEILDMSHCSLRSVSPVHIRYLKNMGVGASMSVSILRKGELWGLIACHHGSPKLVPFETREICQHLGLALSHYIGAKDDAEETSHGLDLGRARDQIFSEIATTSDPRAFLRERIADIQNLIPAHGVVTSIDAETNLTGHVPPADALAPLIQWVIATSQPSGVFVTDCLSEHYAAAGDFTAEASGLVAVVLPGEAPLVVLWFRAEQVEEVFWAGNPHAAVDLDGIDGRPGPRKSFDLWTETVRARCRPWSHVEVEAAHLLRARATLVLQEFQIRHMNAQIQASNARLSAMARTDELTGLANRRSLGERLQQEWARAARYARSLAAVAVDVDHFKKFNDRFGHPAGDDCLRQVAGVLGASGRPTDFAARTGGEEFVILLPETDLAGARVIAEEVRASVEGLCIDHPDSVGGTVTVSIGIAAADPDSIMMPEDLLEEADRALYTAKHEGRNRVAAATSRGMS</sequence>
<dbReference type="GO" id="GO:0009584">
    <property type="term" value="P:detection of visible light"/>
    <property type="evidence" value="ECO:0007669"/>
    <property type="project" value="InterPro"/>
</dbReference>
<dbReference type="AlphaFoldDB" id="A0A2T4JNR4"/>
<comment type="catalytic activity">
    <reaction evidence="6">
        <text>2 GTP = 3',3'-c-di-GMP + 2 diphosphate</text>
        <dbReference type="Rhea" id="RHEA:24898"/>
        <dbReference type="ChEBI" id="CHEBI:33019"/>
        <dbReference type="ChEBI" id="CHEBI:37565"/>
        <dbReference type="ChEBI" id="CHEBI:58805"/>
        <dbReference type="EC" id="2.7.7.65"/>
    </reaction>
</comment>
<dbReference type="PANTHER" id="PTHR45138">
    <property type="entry name" value="REGULATORY COMPONENTS OF SENSORY TRANSDUCTION SYSTEM"/>
    <property type="match status" value="1"/>
</dbReference>
<dbReference type="Pfam" id="PF08446">
    <property type="entry name" value="PAS_2"/>
    <property type="match status" value="1"/>
</dbReference>
<dbReference type="Gene3D" id="3.30.450.40">
    <property type="match status" value="1"/>
</dbReference>
<dbReference type="InterPro" id="IPR016132">
    <property type="entry name" value="Phyto_chromo_attachment"/>
</dbReference>
<dbReference type="EC" id="2.7.7.65" evidence="1"/>
<dbReference type="InterPro" id="IPR013515">
    <property type="entry name" value="Phytochrome_cen-reg"/>
</dbReference>
<evidence type="ECO:0000256" key="4">
    <source>
        <dbReference type="ARBA" id="ARBA00022991"/>
    </source>
</evidence>
<dbReference type="GO" id="GO:0009881">
    <property type="term" value="F:photoreceptor activity"/>
    <property type="evidence" value="ECO:0007669"/>
    <property type="project" value="UniProtKB-KW"/>
</dbReference>
<dbReference type="InterPro" id="IPR050469">
    <property type="entry name" value="Diguanylate_Cyclase"/>
</dbReference>
<dbReference type="SUPFAM" id="SSF55785">
    <property type="entry name" value="PYP-like sensor domain (PAS domain)"/>
    <property type="match status" value="1"/>
</dbReference>
<dbReference type="GO" id="GO:0043709">
    <property type="term" value="P:cell adhesion involved in single-species biofilm formation"/>
    <property type="evidence" value="ECO:0007669"/>
    <property type="project" value="TreeGrafter"/>
</dbReference>
<dbReference type="PANTHER" id="PTHR45138:SF9">
    <property type="entry name" value="DIGUANYLATE CYCLASE DGCM-RELATED"/>
    <property type="match status" value="1"/>
</dbReference>